<evidence type="ECO:0008006" key="4">
    <source>
        <dbReference type="Google" id="ProtNLM"/>
    </source>
</evidence>
<protein>
    <recommendedName>
        <fullName evidence="4">Secreted protein</fullName>
    </recommendedName>
</protein>
<proteinExistence type="predicted"/>
<evidence type="ECO:0000313" key="3">
    <source>
        <dbReference type="Proteomes" id="UP000693946"/>
    </source>
</evidence>
<keyword evidence="1" id="KW-0472">Membrane</keyword>
<gene>
    <name evidence="2" type="ORF">JOB18_027718</name>
</gene>
<accession>A0AAV6QYQ0</accession>
<name>A0AAV6QYQ0_SOLSE</name>
<keyword evidence="1" id="KW-1133">Transmembrane helix</keyword>
<reference evidence="2 3" key="1">
    <citation type="journal article" date="2021" name="Sci. Rep.">
        <title>Chromosome anchoring in Senegalese sole (Solea senegalensis) reveals sex-associated markers and genome rearrangements in flatfish.</title>
        <authorList>
            <person name="Guerrero-Cozar I."/>
            <person name="Gomez-Garrido J."/>
            <person name="Berbel C."/>
            <person name="Martinez-Blanch J.F."/>
            <person name="Alioto T."/>
            <person name="Claros M.G."/>
            <person name="Gagnaire P.A."/>
            <person name="Manchado M."/>
        </authorList>
    </citation>
    <scope>NUCLEOTIDE SEQUENCE [LARGE SCALE GENOMIC DNA]</scope>
    <source>
        <strain evidence="2">Sse05_10M</strain>
    </source>
</reference>
<dbReference type="EMBL" id="JAGKHQ010000015">
    <property type="protein sequence ID" value="KAG7496922.1"/>
    <property type="molecule type" value="Genomic_DNA"/>
</dbReference>
<comment type="caution">
    <text evidence="2">The sequence shown here is derived from an EMBL/GenBank/DDBJ whole genome shotgun (WGS) entry which is preliminary data.</text>
</comment>
<keyword evidence="1" id="KW-0812">Transmembrane</keyword>
<evidence type="ECO:0000256" key="1">
    <source>
        <dbReference type="SAM" id="Phobius"/>
    </source>
</evidence>
<keyword evidence="3" id="KW-1185">Reference proteome</keyword>
<evidence type="ECO:0000313" key="2">
    <source>
        <dbReference type="EMBL" id="KAG7496922.1"/>
    </source>
</evidence>
<organism evidence="2 3">
    <name type="scientific">Solea senegalensis</name>
    <name type="common">Senegalese sole</name>
    <dbReference type="NCBI Taxonomy" id="28829"/>
    <lineage>
        <taxon>Eukaryota</taxon>
        <taxon>Metazoa</taxon>
        <taxon>Chordata</taxon>
        <taxon>Craniata</taxon>
        <taxon>Vertebrata</taxon>
        <taxon>Euteleostomi</taxon>
        <taxon>Actinopterygii</taxon>
        <taxon>Neopterygii</taxon>
        <taxon>Teleostei</taxon>
        <taxon>Neoteleostei</taxon>
        <taxon>Acanthomorphata</taxon>
        <taxon>Carangaria</taxon>
        <taxon>Pleuronectiformes</taxon>
        <taxon>Pleuronectoidei</taxon>
        <taxon>Soleidae</taxon>
        <taxon>Solea</taxon>
    </lineage>
</organism>
<feature type="transmembrane region" description="Helical" evidence="1">
    <location>
        <begin position="12"/>
        <end position="35"/>
    </location>
</feature>
<dbReference type="Proteomes" id="UP000693946">
    <property type="component" value="Linkage Group LG3"/>
</dbReference>
<dbReference type="AlphaFoldDB" id="A0AAV6QYQ0"/>
<sequence>MYKSHVFNETTARVYVFFTFLYLRLPLVSVLNGIVHDACGRRLKISRRRALLIHRNSRNKSVKELN</sequence>